<keyword evidence="7" id="KW-1185">Reference proteome</keyword>
<sequence>MNWLLIVVSIFLIVCALNGYRLGFVKKLFTTVSFVITIIAASALTPYISDFLVNSTSIHDTIKESTIGVLEGDNFNESKEETVDAIKLPSIVKKMIKEDNGKESITNSIYEYIGNELADTIVNAMSFALAFIVITFVLRTTVFTLDIIANLPIIKGINQYAGLILGAAEGLVIVWILFLVITIIGNTQLGTMMTKYIDESQFLSFIYNYNFFFKLF</sequence>
<evidence type="ECO:0000256" key="1">
    <source>
        <dbReference type="ARBA" id="ARBA00004141"/>
    </source>
</evidence>
<dbReference type="Pfam" id="PF02674">
    <property type="entry name" value="Colicin_V"/>
    <property type="match status" value="1"/>
</dbReference>
<evidence type="ECO:0000256" key="3">
    <source>
        <dbReference type="ARBA" id="ARBA00022989"/>
    </source>
</evidence>
<keyword evidence="3 5" id="KW-1133">Transmembrane helix</keyword>
<reference evidence="6 7" key="1">
    <citation type="submission" date="2019-09" db="EMBL/GenBank/DDBJ databases">
        <authorList>
            <person name="Valk L.C."/>
        </authorList>
    </citation>
    <scope>NUCLEOTIDE SEQUENCE [LARGE SCALE GENOMIC DNA]</scope>
    <source>
        <strain evidence="6">GalUA</strain>
    </source>
</reference>
<gene>
    <name evidence="6" type="ORF">F7O84_14395</name>
</gene>
<comment type="caution">
    <text evidence="6">The sequence shown here is derived from an EMBL/GenBank/DDBJ whole genome shotgun (WGS) entry which is preliminary data.</text>
</comment>
<reference evidence="6 7" key="2">
    <citation type="submission" date="2020-02" db="EMBL/GenBank/DDBJ databases">
        <title>Candidatus Galacturonibacter soehngenii shows hetero-acetogenic catabolism of galacturonic acid but lacks a canonical carbon monoxide dehydrogenase/acetyl-CoA synthase complex.</title>
        <authorList>
            <person name="Diender M."/>
            <person name="Stouten G.R."/>
            <person name="Petersen J.F."/>
            <person name="Nielsen P.H."/>
            <person name="Dueholm M.S."/>
            <person name="Pronk J.T."/>
            <person name="Van Loosdrecht M.C.M."/>
        </authorList>
    </citation>
    <scope>NUCLEOTIDE SEQUENCE [LARGE SCALE GENOMIC DNA]</scope>
    <source>
        <strain evidence="6">GalUA</strain>
    </source>
</reference>
<comment type="subcellular location">
    <subcellularLocation>
        <location evidence="1">Membrane</location>
        <topology evidence="1">Multi-pass membrane protein</topology>
    </subcellularLocation>
</comment>
<evidence type="ECO:0000256" key="2">
    <source>
        <dbReference type="ARBA" id="ARBA00022692"/>
    </source>
</evidence>
<dbReference type="InterPro" id="IPR003825">
    <property type="entry name" value="Colicin-V_CvpA"/>
</dbReference>
<evidence type="ECO:0000256" key="4">
    <source>
        <dbReference type="ARBA" id="ARBA00023136"/>
    </source>
</evidence>
<dbReference type="PANTHER" id="PTHR37306:SF1">
    <property type="entry name" value="COLICIN V PRODUCTION PROTEIN"/>
    <property type="match status" value="1"/>
</dbReference>
<keyword evidence="4 5" id="KW-0472">Membrane</keyword>
<name>A0A7V7QJF1_9FIRM</name>
<accession>A0A7V7QJF1</accession>
<proteinExistence type="predicted"/>
<feature type="transmembrane region" description="Helical" evidence="5">
    <location>
        <begin position="160"/>
        <end position="185"/>
    </location>
</feature>
<dbReference type="PANTHER" id="PTHR37306">
    <property type="entry name" value="COLICIN V PRODUCTION PROTEIN"/>
    <property type="match status" value="1"/>
</dbReference>
<evidence type="ECO:0000313" key="6">
    <source>
        <dbReference type="EMBL" id="KAB1436550.1"/>
    </source>
</evidence>
<evidence type="ECO:0000313" key="7">
    <source>
        <dbReference type="Proteomes" id="UP000461768"/>
    </source>
</evidence>
<dbReference type="RefSeq" id="WP_151146793.1">
    <property type="nucleotide sequence ID" value="NZ_WAGX01000006.1"/>
</dbReference>
<feature type="transmembrane region" description="Helical" evidence="5">
    <location>
        <begin position="29"/>
        <end position="48"/>
    </location>
</feature>
<dbReference type="Proteomes" id="UP000461768">
    <property type="component" value="Unassembled WGS sequence"/>
</dbReference>
<keyword evidence="2 5" id="KW-0812">Transmembrane</keyword>
<dbReference type="EMBL" id="WAGX01000006">
    <property type="protein sequence ID" value="KAB1436550.1"/>
    <property type="molecule type" value="Genomic_DNA"/>
</dbReference>
<dbReference type="AlphaFoldDB" id="A0A7V7QJF1"/>
<dbReference type="GO" id="GO:0009403">
    <property type="term" value="P:toxin biosynthetic process"/>
    <property type="evidence" value="ECO:0007669"/>
    <property type="project" value="InterPro"/>
</dbReference>
<dbReference type="GO" id="GO:0016020">
    <property type="term" value="C:membrane"/>
    <property type="evidence" value="ECO:0007669"/>
    <property type="project" value="UniProtKB-SubCell"/>
</dbReference>
<dbReference type="OrthoDB" id="2083110at2"/>
<protein>
    <submittedName>
        <fullName evidence="6">CvpA family protein</fullName>
    </submittedName>
</protein>
<evidence type="ECO:0000256" key="5">
    <source>
        <dbReference type="SAM" id="Phobius"/>
    </source>
</evidence>
<feature type="transmembrane region" description="Helical" evidence="5">
    <location>
        <begin position="127"/>
        <end position="148"/>
    </location>
</feature>
<organism evidence="6 7">
    <name type="scientific">Candidatus Galacturonatibacter soehngenii</name>
    <dbReference type="NCBI Taxonomy" id="2307010"/>
    <lineage>
        <taxon>Bacteria</taxon>
        <taxon>Bacillati</taxon>
        <taxon>Bacillota</taxon>
        <taxon>Clostridia</taxon>
        <taxon>Lachnospirales</taxon>
        <taxon>Lachnospiraceae</taxon>
        <taxon>Candidatus Galacturonatibacter</taxon>
    </lineage>
</organism>